<reference evidence="1 2" key="1">
    <citation type="submission" date="2018-05" db="EMBL/GenBank/DDBJ databases">
        <title>Genome comparison of Eubacterium sp.</title>
        <authorList>
            <person name="Feng Y."/>
            <person name="Sanchez-Andrea I."/>
            <person name="Stams A.J.M."/>
            <person name="De Vos W.M."/>
        </authorList>
    </citation>
    <scope>NUCLEOTIDE SEQUENCE [LARGE SCALE GENOMIC DNA]</scope>
    <source>
        <strain evidence="1 2">YI</strain>
    </source>
</reference>
<dbReference type="AlphaFoldDB" id="A0A4P9CCJ3"/>
<sequence>MFTAFNLTMDEKEMARLEKGAPCSDADESVNQAKVVEELKKYLGMGAAFDGEALLSEWFPELKFQVFLSHALADGPLASRLERWLQKELGVSVFVDSWIWQAADELVAGGFAPGHVYPVLHMALGKMIAQCECVIFLNPYHSLKKEGAVEETPWIYAELQTARMTRKKKPERFKKFHFAVTLGTQLKIEFDPQLPNLLLLSAEDLEKWCSQQHIVSEDVYHLDLLYLQKQIII</sequence>
<accession>A0A4P9CCJ3</accession>
<dbReference type="Gene3D" id="3.40.50.10140">
    <property type="entry name" value="Toll/interleukin-1 receptor homology (TIR) domain"/>
    <property type="match status" value="1"/>
</dbReference>
<dbReference type="Proteomes" id="UP000218387">
    <property type="component" value="Chromosome"/>
</dbReference>
<gene>
    <name evidence="1" type="ORF">CPZ25_019555</name>
</gene>
<dbReference type="InterPro" id="IPR035897">
    <property type="entry name" value="Toll_tir_struct_dom_sf"/>
</dbReference>
<evidence type="ECO:0008006" key="3">
    <source>
        <dbReference type="Google" id="ProtNLM"/>
    </source>
</evidence>
<organism evidence="1 2">
    <name type="scientific">Eubacterium maltosivorans</name>
    <dbReference type="NCBI Taxonomy" id="2041044"/>
    <lineage>
        <taxon>Bacteria</taxon>
        <taxon>Bacillati</taxon>
        <taxon>Bacillota</taxon>
        <taxon>Clostridia</taxon>
        <taxon>Eubacteriales</taxon>
        <taxon>Eubacteriaceae</taxon>
        <taxon>Eubacterium</taxon>
    </lineage>
</organism>
<evidence type="ECO:0000313" key="1">
    <source>
        <dbReference type="EMBL" id="QCT73419.1"/>
    </source>
</evidence>
<dbReference type="EMBL" id="CP029487">
    <property type="protein sequence ID" value="QCT73419.1"/>
    <property type="molecule type" value="Genomic_DNA"/>
</dbReference>
<proteinExistence type="predicted"/>
<evidence type="ECO:0000313" key="2">
    <source>
        <dbReference type="Proteomes" id="UP000218387"/>
    </source>
</evidence>
<dbReference type="KEGG" id="emt:CPZ25_019555"/>
<name>A0A4P9CCJ3_EUBML</name>
<keyword evidence="2" id="KW-1185">Reference proteome</keyword>
<dbReference type="RefSeq" id="WP_074617705.1">
    <property type="nucleotide sequence ID" value="NZ_CP029487.1"/>
</dbReference>
<protein>
    <recommendedName>
        <fullName evidence="3">TIR domain-containing protein</fullName>
    </recommendedName>
</protein>